<dbReference type="EMBL" id="FZLN01000002">
    <property type="protein sequence ID" value="SNQ29646.1"/>
    <property type="molecule type" value="Genomic_DNA"/>
</dbReference>
<keyword evidence="3" id="KW-1185">Reference proteome</keyword>
<dbReference type="InterPro" id="IPR002925">
    <property type="entry name" value="Dienelactn_hydro"/>
</dbReference>
<protein>
    <submittedName>
        <fullName evidence="2">Dienelactone hydrolase</fullName>
    </submittedName>
</protein>
<gene>
    <name evidence="2" type="ORF">SAMN05444584_1607</name>
</gene>
<reference evidence="3" key="1">
    <citation type="submission" date="2017-06" db="EMBL/GenBank/DDBJ databases">
        <authorList>
            <person name="Varghese N."/>
            <person name="Submissions S."/>
        </authorList>
    </citation>
    <scope>NUCLEOTIDE SEQUENCE [LARGE SCALE GENOMIC DNA]</scope>
    <source>
        <strain evidence="3">ANC 5114</strain>
    </source>
</reference>
<accession>A0A217EHJ0</accession>
<dbReference type="PANTHER" id="PTHR22946">
    <property type="entry name" value="DIENELACTONE HYDROLASE DOMAIN-CONTAINING PROTEIN-RELATED"/>
    <property type="match status" value="1"/>
</dbReference>
<dbReference type="OrthoDB" id="9787933at2"/>
<dbReference type="Proteomes" id="UP000243463">
    <property type="component" value="Unassembled WGS sequence"/>
</dbReference>
<keyword evidence="2" id="KW-0378">Hydrolase</keyword>
<dbReference type="Gene3D" id="3.40.50.1820">
    <property type="entry name" value="alpha/beta hydrolase"/>
    <property type="match status" value="1"/>
</dbReference>
<name>A0A217EHJ0_9GAMM</name>
<dbReference type="AlphaFoldDB" id="A0A217EHJ0"/>
<dbReference type="InterPro" id="IPR029058">
    <property type="entry name" value="AB_hydrolase_fold"/>
</dbReference>
<sequence length="244" mass="26372">MSTIITREIEYTANDGKQLIGFFAAPSTKHPVAGILVGPEWWGRNEYVVQRAKELAEQGYATLAIDMYGDKQTTENATEAYDLMMETFAEPNTLLNRANAALATLAAQPEVDPERLAAVGFCFGGKIALELARAGAPIHVAASFHGTLQTNNPAKAGVVKADVLVCHGADDSMVSLDDVEQIRKELEDAQVSHEILVLEHAKHGFTNPKSDERAKNAGVDLAYNAEAEHKSFAALDALLKKRLA</sequence>
<dbReference type="InterPro" id="IPR050261">
    <property type="entry name" value="FrsA_esterase"/>
</dbReference>
<dbReference type="GO" id="GO:0016787">
    <property type="term" value="F:hydrolase activity"/>
    <property type="evidence" value="ECO:0007669"/>
    <property type="project" value="UniProtKB-KW"/>
</dbReference>
<evidence type="ECO:0000259" key="1">
    <source>
        <dbReference type="Pfam" id="PF01738"/>
    </source>
</evidence>
<feature type="domain" description="Dienelactone hydrolase" evidence="1">
    <location>
        <begin position="22"/>
        <end position="241"/>
    </location>
</feature>
<evidence type="ECO:0000313" key="3">
    <source>
        <dbReference type="Proteomes" id="UP000243463"/>
    </source>
</evidence>
<dbReference type="SUPFAM" id="SSF53474">
    <property type="entry name" value="alpha/beta-Hydrolases"/>
    <property type="match status" value="1"/>
</dbReference>
<organism evidence="2 3">
    <name type="scientific">Acinetobacter apis</name>
    <dbReference type="NCBI Taxonomy" id="1229165"/>
    <lineage>
        <taxon>Bacteria</taxon>
        <taxon>Pseudomonadati</taxon>
        <taxon>Pseudomonadota</taxon>
        <taxon>Gammaproteobacteria</taxon>
        <taxon>Moraxellales</taxon>
        <taxon>Moraxellaceae</taxon>
        <taxon>Acinetobacter</taxon>
    </lineage>
</organism>
<dbReference type="Pfam" id="PF01738">
    <property type="entry name" value="DLH"/>
    <property type="match status" value="1"/>
</dbReference>
<proteinExistence type="predicted"/>
<dbReference type="PANTHER" id="PTHR22946:SF0">
    <property type="entry name" value="DIENELACTONE HYDROLASE DOMAIN-CONTAINING PROTEIN"/>
    <property type="match status" value="1"/>
</dbReference>
<dbReference type="RefSeq" id="WP_088823685.1">
    <property type="nucleotide sequence ID" value="NZ_FZLN01000002.1"/>
</dbReference>
<evidence type="ECO:0000313" key="2">
    <source>
        <dbReference type="EMBL" id="SNQ29646.1"/>
    </source>
</evidence>